<accession>A0ACC1I3A6</accession>
<proteinExistence type="predicted"/>
<evidence type="ECO:0000313" key="2">
    <source>
        <dbReference type="Proteomes" id="UP001150581"/>
    </source>
</evidence>
<evidence type="ECO:0000313" key="1">
    <source>
        <dbReference type="EMBL" id="KAJ1880108.1"/>
    </source>
</evidence>
<gene>
    <name evidence="1" type="ORF">LPJ66_011561</name>
</gene>
<reference evidence="1" key="1">
    <citation type="submission" date="2022-07" db="EMBL/GenBank/DDBJ databases">
        <title>Phylogenomic reconstructions and comparative analyses of Kickxellomycotina fungi.</title>
        <authorList>
            <person name="Reynolds N.K."/>
            <person name="Stajich J.E."/>
            <person name="Barry K."/>
            <person name="Grigoriev I.V."/>
            <person name="Crous P."/>
            <person name="Smith M.E."/>
        </authorList>
    </citation>
    <scope>NUCLEOTIDE SEQUENCE</scope>
    <source>
        <strain evidence="1">Benny 63K</strain>
    </source>
</reference>
<name>A0ACC1I3A6_9FUNG</name>
<protein>
    <submittedName>
        <fullName evidence="1">Uncharacterized protein</fullName>
    </submittedName>
</protein>
<comment type="caution">
    <text evidence="1">The sequence shown here is derived from an EMBL/GenBank/DDBJ whole genome shotgun (WGS) entry which is preliminary data.</text>
</comment>
<sequence length="272" mass="28520">MLFFSKLNPAGYVIVAALASHAAGSKWSLTQMTAEERGRTCHEQVSFCYNSCGSVANTSVNFCNMRTMGWNCACVGGSGEKRVPHFEWPIEVAECGAALKVCNKGCIERPNDNNRGACFTTCATDYPCNTIEAPFSSLRVQSINDKPAGYMPPADDKDIELTIGMKFGANTPGMEEADKRLQNATDPGTLPKIAPRVDDNAGAAKGGKGNKDNSHVKGAGANGSGKDGDYKKGAHPESGNDGVLVSAGAVNALPFAHTLAVAAALVLMQVTI</sequence>
<dbReference type="Proteomes" id="UP001150581">
    <property type="component" value="Unassembled WGS sequence"/>
</dbReference>
<keyword evidence="2" id="KW-1185">Reference proteome</keyword>
<organism evidence="1 2">
    <name type="scientific">Kickxella alabastrina</name>
    <dbReference type="NCBI Taxonomy" id="61397"/>
    <lineage>
        <taxon>Eukaryota</taxon>
        <taxon>Fungi</taxon>
        <taxon>Fungi incertae sedis</taxon>
        <taxon>Zoopagomycota</taxon>
        <taxon>Kickxellomycotina</taxon>
        <taxon>Kickxellomycetes</taxon>
        <taxon>Kickxellales</taxon>
        <taxon>Kickxellaceae</taxon>
        <taxon>Kickxella</taxon>
    </lineage>
</organism>
<dbReference type="EMBL" id="JANBPG010003598">
    <property type="protein sequence ID" value="KAJ1880108.1"/>
    <property type="molecule type" value="Genomic_DNA"/>
</dbReference>